<dbReference type="CDD" id="cd22150">
    <property type="entry name" value="F-box_CeFBXA-like"/>
    <property type="match status" value="1"/>
</dbReference>
<dbReference type="InterPro" id="IPR040161">
    <property type="entry name" value="FB224"/>
</dbReference>
<organism evidence="3">
    <name type="scientific">Caenorhabditis brenneri</name>
    <name type="common">Nematode worm</name>
    <dbReference type="NCBI Taxonomy" id="135651"/>
    <lineage>
        <taxon>Eukaryota</taxon>
        <taxon>Metazoa</taxon>
        <taxon>Ecdysozoa</taxon>
        <taxon>Nematoda</taxon>
        <taxon>Chromadorea</taxon>
        <taxon>Rhabditida</taxon>
        <taxon>Rhabditina</taxon>
        <taxon>Rhabditomorpha</taxon>
        <taxon>Rhabditoidea</taxon>
        <taxon>Rhabditidae</taxon>
        <taxon>Peloderinae</taxon>
        <taxon>Caenorhabditis</taxon>
    </lineage>
</organism>
<dbReference type="PANTHER" id="PTHR23015">
    <property type="entry name" value="UNCHARACTERIZED C.ELEGANS PROTEIN"/>
    <property type="match status" value="1"/>
</dbReference>
<dbReference type="PANTHER" id="PTHR23015:SF4">
    <property type="entry name" value="DUF38 DOMAIN-CONTAINING PROTEIN-RELATED"/>
    <property type="match status" value="1"/>
</dbReference>
<dbReference type="OMA" id="EMHESIY"/>
<keyword evidence="3" id="KW-1185">Reference proteome</keyword>
<dbReference type="InParanoid" id="G0MW10"/>
<reference evidence="3" key="1">
    <citation type="submission" date="2011-07" db="EMBL/GenBank/DDBJ databases">
        <authorList>
            <consortium name="Caenorhabditis brenneri Sequencing and Analysis Consortium"/>
            <person name="Wilson R.K."/>
        </authorList>
    </citation>
    <scope>NUCLEOTIDE SEQUENCE [LARGE SCALE GENOMIC DNA]</scope>
    <source>
        <strain evidence="3">PB2801</strain>
    </source>
</reference>
<dbReference type="InterPro" id="IPR002900">
    <property type="entry name" value="DUF38/FTH_CAE_spp"/>
</dbReference>
<dbReference type="PROSITE" id="PS50181">
    <property type="entry name" value="FBOX"/>
    <property type="match status" value="1"/>
</dbReference>
<dbReference type="InterPro" id="IPR001810">
    <property type="entry name" value="F-box_dom"/>
</dbReference>
<dbReference type="SMART" id="SM00256">
    <property type="entry name" value="FBOX"/>
    <property type="match status" value="1"/>
</dbReference>
<dbReference type="HOGENOM" id="CLU_662633_0_0_1"/>
<gene>
    <name evidence="2" type="ORF">CAEBREN_25223</name>
</gene>
<evidence type="ECO:0000259" key="1">
    <source>
        <dbReference type="PROSITE" id="PS50181"/>
    </source>
</evidence>
<name>G0MW10_CAEBE</name>
<dbReference type="EMBL" id="GL379815">
    <property type="protein sequence ID" value="EGT45239.1"/>
    <property type="molecule type" value="Genomic_DNA"/>
</dbReference>
<dbReference type="GO" id="GO:0045087">
    <property type="term" value="P:innate immune response"/>
    <property type="evidence" value="ECO:0007669"/>
    <property type="project" value="TreeGrafter"/>
</dbReference>
<dbReference type="Proteomes" id="UP000008068">
    <property type="component" value="Unassembled WGS sequence"/>
</dbReference>
<proteinExistence type="predicted"/>
<dbReference type="OrthoDB" id="5879322at2759"/>
<dbReference type="InterPro" id="IPR036047">
    <property type="entry name" value="F-box-like_dom_sf"/>
</dbReference>
<accession>G0MW10</accession>
<evidence type="ECO:0000313" key="2">
    <source>
        <dbReference type="EMBL" id="EGT45239.1"/>
    </source>
</evidence>
<dbReference type="Pfam" id="PF00646">
    <property type="entry name" value="F-box"/>
    <property type="match status" value="1"/>
</dbReference>
<protein>
    <recommendedName>
        <fullName evidence="1">F-box domain-containing protein</fullName>
    </recommendedName>
</protein>
<dbReference type="FunCoup" id="G0MW10">
    <property type="interactions" value="2376"/>
</dbReference>
<dbReference type="SUPFAM" id="SSF81383">
    <property type="entry name" value="F-box domain"/>
    <property type="match status" value="1"/>
</dbReference>
<dbReference type="Pfam" id="PF01827">
    <property type="entry name" value="FTH"/>
    <property type="match status" value="1"/>
</dbReference>
<sequence length="363" mass="42962">MSNFLELIKKEAINKNPVFESYKTVCEKIGEDIDFLEFEYFHMAYYNNPEFKGTNYDGSAKPKFSQLPPEILTEILGKLDPVYRLILRKVSKRLRSIIDNEVPRISSIVFDESDNYIQIDLDSSRVTFLPHSEGCTVEYGIGKTKFIPECAHHEMALVFLRPILLNPKLRLRNLSMLSSNDFNYAIEYFSNITAITSEFHVENFIFRMWKPLKVAPAIALVKPGSLESIEIESKMRFRSGIMQFLETSHFKQAKEVKTWHCEPLNPVVIDRFVHLTSFEIRMHYVSFVDVRRLRKMILQSPTFEQCKIYLFWYLRREEVEKAFGPLVKEDSNFYHRYPIPNSSYFIQFKFYDHLIEAEKFLRE</sequence>
<evidence type="ECO:0000313" key="3">
    <source>
        <dbReference type="Proteomes" id="UP000008068"/>
    </source>
</evidence>
<dbReference type="AlphaFoldDB" id="G0MW10"/>
<feature type="domain" description="F-box" evidence="1">
    <location>
        <begin position="61"/>
        <end position="113"/>
    </location>
</feature>